<evidence type="ECO:0000259" key="2">
    <source>
        <dbReference type="Pfam" id="PF24883"/>
    </source>
</evidence>
<evidence type="ECO:0000256" key="1">
    <source>
        <dbReference type="ARBA" id="ARBA00022737"/>
    </source>
</evidence>
<protein>
    <recommendedName>
        <fullName evidence="2">Nephrocystin 3-like N-terminal domain-containing protein</fullName>
    </recommendedName>
</protein>
<reference evidence="3 4" key="1">
    <citation type="submission" date="2016-12" db="EMBL/GenBank/DDBJ databases">
        <title>The genomes of Aspergillus section Nigri reveals drivers in fungal speciation.</title>
        <authorList>
            <consortium name="DOE Joint Genome Institute"/>
            <person name="Vesth T.C."/>
            <person name="Nybo J."/>
            <person name="Theobald S."/>
            <person name="Brandl J."/>
            <person name="Frisvad J.C."/>
            <person name="Nielsen K.F."/>
            <person name="Lyhne E.K."/>
            <person name="Kogle M.E."/>
            <person name="Kuo A."/>
            <person name="Riley R."/>
            <person name="Clum A."/>
            <person name="Nolan M."/>
            <person name="Lipzen A."/>
            <person name="Salamov A."/>
            <person name="Henrissat B."/>
            <person name="Wiebenga A."/>
            <person name="De Vries R.P."/>
            <person name="Grigoriev I.V."/>
            <person name="Mortensen U.H."/>
            <person name="Andersen M.R."/>
            <person name="Baker S.E."/>
        </authorList>
    </citation>
    <scope>NUCLEOTIDE SEQUENCE [LARGE SCALE GENOMIC DNA]</scope>
    <source>
        <strain evidence="3 4">CBS 117.55</strain>
    </source>
</reference>
<accession>A0A317X429</accession>
<proteinExistence type="predicted"/>
<feature type="non-terminal residue" evidence="3">
    <location>
        <position position="1"/>
    </location>
</feature>
<dbReference type="Proteomes" id="UP000247233">
    <property type="component" value="Unassembled WGS sequence"/>
</dbReference>
<keyword evidence="4" id="KW-1185">Reference proteome</keyword>
<comment type="caution">
    <text evidence="3">The sequence shown here is derived from an EMBL/GenBank/DDBJ whole genome shotgun (WGS) entry which is preliminary data.</text>
</comment>
<dbReference type="RefSeq" id="XP_025404006.1">
    <property type="nucleotide sequence ID" value="XM_025538971.1"/>
</dbReference>
<sequence>SFSGRFDAGTGKQYNIGRVSGEHIHLGTDDNVLSSLVNEEGAAFNSREREHEPCCLPGTRTSVLKAVTEWADSPAEAKILWLNGWVGTGKSTIARTVARDYHNQSRLAASYFFGDRRADYFVTTIALQLANMDPGLRQSIEDSLRRHPLLRRQSLSEQWRRLVLEPLVGFLRGYDGKPMLLVVDGLDLCQEENDIGLIVKLLFEACDACGDRMLVFLSTRPEASIRDEIACIEHREVMLQREDASTDISLFLSDELSRIAVKVGTETGWPGKETIANLVTKSDGIFAWAATVCQYIRDGRNKTTTISRLHGVLQHRITNTSPQGKLDQIYTETLNRTVRSTWDTCEVDEYCHSLRETLGFILILQSPLSVDGLNPLLGRDDAGSILGDLHSILEAPAHPDKSIRLHHYSFCDFMLSEERCPARFYLGNQMQQHRQIAERCLDIMAERPEWNDDSNGSQSLTVKMETPELQQSSISAFHYACCYWVHHAQRGKIDLTTGSRVNLFVQKYMQKW</sequence>
<dbReference type="SUPFAM" id="SSF52540">
    <property type="entry name" value="P-loop containing nucleoside triphosphate hydrolases"/>
    <property type="match status" value="1"/>
</dbReference>
<dbReference type="PANTHER" id="PTHR10039">
    <property type="entry name" value="AMELOGENIN"/>
    <property type="match status" value="1"/>
</dbReference>
<dbReference type="VEuPathDB" id="FungiDB:BO70DRAFT_273285"/>
<dbReference type="InterPro" id="IPR056884">
    <property type="entry name" value="NPHP3-like_N"/>
</dbReference>
<organism evidence="3 4">
    <name type="scientific">Aspergillus heteromorphus CBS 117.55</name>
    <dbReference type="NCBI Taxonomy" id="1448321"/>
    <lineage>
        <taxon>Eukaryota</taxon>
        <taxon>Fungi</taxon>
        <taxon>Dikarya</taxon>
        <taxon>Ascomycota</taxon>
        <taxon>Pezizomycotina</taxon>
        <taxon>Eurotiomycetes</taxon>
        <taxon>Eurotiomycetidae</taxon>
        <taxon>Eurotiales</taxon>
        <taxon>Aspergillaceae</taxon>
        <taxon>Aspergillus</taxon>
        <taxon>Aspergillus subgen. Circumdati</taxon>
    </lineage>
</organism>
<dbReference type="Gene3D" id="3.40.50.300">
    <property type="entry name" value="P-loop containing nucleotide triphosphate hydrolases"/>
    <property type="match status" value="1"/>
</dbReference>
<feature type="non-terminal residue" evidence="3">
    <location>
        <position position="512"/>
    </location>
</feature>
<dbReference type="STRING" id="1448321.A0A317X429"/>
<name>A0A317X429_9EURO</name>
<evidence type="ECO:0000313" key="4">
    <source>
        <dbReference type="Proteomes" id="UP000247233"/>
    </source>
</evidence>
<gene>
    <name evidence="3" type="ORF">BO70DRAFT_273285</name>
</gene>
<keyword evidence="1" id="KW-0677">Repeat</keyword>
<feature type="domain" description="Nephrocystin 3-like N-terminal" evidence="2">
    <location>
        <begin position="66"/>
        <end position="220"/>
    </location>
</feature>
<dbReference type="PANTHER" id="PTHR10039:SF17">
    <property type="entry name" value="FUNGAL STAND N-TERMINAL GOODBYE DOMAIN-CONTAINING PROTEIN-RELATED"/>
    <property type="match status" value="1"/>
</dbReference>
<dbReference type="InterPro" id="IPR027417">
    <property type="entry name" value="P-loop_NTPase"/>
</dbReference>
<dbReference type="GeneID" id="37061208"/>
<dbReference type="Pfam" id="PF24883">
    <property type="entry name" value="NPHP3_N"/>
    <property type="match status" value="1"/>
</dbReference>
<dbReference type="AlphaFoldDB" id="A0A317X429"/>
<evidence type="ECO:0000313" key="3">
    <source>
        <dbReference type="EMBL" id="PWY92267.1"/>
    </source>
</evidence>
<dbReference type="EMBL" id="MSFL01000001">
    <property type="protein sequence ID" value="PWY92267.1"/>
    <property type="molecule type" value="Genomic_DNA"/>
</dbReference>
<dbReference type="OrthoDB" id="674604at2759"/>